<accession>A0A1Y1ZHB8</accession>
<feature type="domain" description="Pyridoxamine 5'-phosphate oxidase Alr4036 family FMN-binding" evidence="2">
    <location>
        <begin position="14"/>
        <end position="143"/>
    </location>
</feature>
<sequence length="280" mass="31272">MSTTTPSSSVLPPAPWKSLFNQHLQKMPTPQFVLSTLDAAPAGSHTPYVPRARYCIFRGFWTELPENKHNEAERNPKVFESDCPTFTTDARMEKVAQIFATSAGHAESKEQTQGSGGGGPVEAVWWVEETGTQWRVKGRAFIVADDIENDEESSGVRTVKSEVGKRMRVVDESKANDWSWKRELTGTFGNQSPGIKGSFRAPPPGTSKDAHYDKENLKLGAKVENLDDDVARKNFRLVIIIPDSVEQTDLSDSAKACRYRYTFDDSTRGNAGWRTEELWP</sequence>
<dbReference type="SUPFAM" id="SSF50475">
    <property type="entry name" value="FMN-binding split barrel"/>
    <property type="match status" value="1"/>
</dbReference>
<evidence type="ECO:0000259" key="2">
    <source>
        <dbReference type="Pfam" id="PF12766"/>
    </source>
</evidence>
<gene>
    <name evidence="3" type="ORF">BCR34DRAFT_486852</name>
</gene>
<dbReference type="OrthoDB" id="5394411at2759"/>
<protein>
    <submittedName>
        <fullName evidence="3">Pyridoxamine 5'-phosphate oxidase-domain-containing protein</fullName>
    </submittedName>
</protein>
<dbReference type="STRING" id="1231657.A0A1Y1ZHB8"/>
<evidence type="ECO:0000313" key="4">
    <source>
        <dbReference type="Proteomes" id="UP000193144"/>
    </source>
</evidence>
<dbReference type="EMBL" id="MCFA01000083">
    <property type="protein sequence ID" value="ORY09652.1"/>
    <property type="molecule type" value="Genomic_DNA"/>
</dbReference>
<comment type="caution">
    <text evidence="3">The sequence shown here is derived from an EMBL/GenBank/DDBJ whole genome shotgun (WGS) entry which is preliminary data.</text>
</comment>
<dbReference type="PANTHER" id="PTHR28243">
    <property type="entry name" value="AGL049CP"/>
    <property type="match status" value="1"/>
</dbReference>
<dbReference type="GO" id="GO:0010181">
    <property type="term" value="F:FMN binding"/>
    <property type="evidence" value="ECO:0007669"/>
    <property type="project" value="InterPro"/>
</dbReference>
<evidence type="ECO:0000313" key="3">
    <source>
        <dbReference type="EMBL" id="ORY09652.1"/>
    </source>
</evidence>
<dbReference type="InterPro" id="IPR012349">
    <property type="entry name" value="Split_barrel_FMN-bd"/>
</dbReference>
<dbReference type="PANTHER" id="PTHR28243:SF1">
    <property type="entry name" value="PYRIDOXAMINE 5'-PHOSPHATE OXIDASE ALR4036 FAMILY FMN-BINDING DOMAIN-CONTAINING PROTEIN"/>
    <property type="match status" value="1"/>
</dbReference>
<proteinExistence type="predicted"/>
<evidence type="ECO:0000256" key="1">
    <source>
        <dbReference type="SAM" id="MobiDB-lite"/>
    </source>
</evidence>
<dbReference type="InterPro" id="IPR024624">
    <property type="entry name" value="Pyridox_Oxase_Alr4036_FMN-bd"/>
</dbReference>
<dbReference type="Pfam" id="PF12766">
    <property type="entry name" value="Pyridox_oxase_2"/>
    <property type="match status" value="1"/>
</dbReference>
<keyword evidence="4" id="KW-1185">Reference proteome</keyword>
<organism evidence="3 4">
    <name type="scientific">Clohesyomyces aquaticus</name>
    <dbReference type="NCBI Taxonomy" id="1231657"/>
    <lineage>
        <taxon>Eukaryota</taxon>
        <taxon>Fungi</taxon>
        <taxon>Dikarya</taxon>
        <taxon>Ascomycota</taxon>
        <taxon>Pezizomycotina</taxon>
        <taxon>Dothideomycetes</taxon>
        <taxon>Pleosporomycetidae</taxon>
        <taxon>Pleosporales</taxon>
        <taxon>Lindgomycetaceae</taxon>
        <taxon>Clohesyomyces</taxon>
    </lineage>
</organism>
<reference evidence="3 4" key="1">
    <citation type="submission" date="2016-07" db="EMBL/GenBank/DDBJ databases">
        <title>Pervasive Adenine N6-methylation of Active Genes in Fungi.</title>
        <authorList>
            <consortium name="DOE Joint Genome Institute"/>
            <person name="Mondo S.J."/>
            <person name="Dannebaum R.O."/>
            <person name="Kuo R.C."/>
            <person name="Labutti K."/>
            <person name="Haridas S."/>
            <person name="Kuo A."/>
            <person name="Salamov A."/>
            <person name="Ahrendt S.R."/>
            <person name="Lipzen A."/>
            <person name="Sullivan W."/>
            <person name="Andreopoulos W.B."/>
            <person name="Clum A."/>
            <person name="Lindquist E."/>
            <person name="Daum C."/>
            <person name="Ramamoorthy G.K."/>
            <person name="Gryganskyi A."/>
            <person name="Culley D."/>
            <person name="Magnuson J.K."/>
            <person name="James T.Y."/>
            <person name="O'Malley M.A."/>
            <person name="Stajich J.E."/>
            <person name="Spatafora J.W."/>
            <person name="Visel A."/>
            <person name="Grigoriev I.V."/>
        </authorList>
    </citation>
    <scope>NUCLEOTIDE SEQUENCE [LARGE SCALE GENOMIC DNA]</scope>
    <source>
        <strain evidence="3 4">CBS 115471</strain>
    </source>
</reference>
<dbReference type="AlphaFoldDB" id="A0A1Y1ZHB8"/>
<feature type="region of interest" description="Disordered" evidence="1">
    <location>
        <begin position="191"/>
        <end position="211"/>
    </location>
</feature>
<dbReference type="Gene3D" id="2.30.110.10">
    <property type="entry name" value="Electron Transport, Fmn-binding Protein, Chain A"/>
    <property type="match status" value="1"/>
</dbReference>
<dbReference type="Proteomes" id="UP000193144">
    <property type="component" value="Unassembled WGS sequence"/>
</dbReference>
<name>A0A1Y1ZHB8_9PLEO</name>